<dbReference type="PROSITE" id="PS51820">
    <property type="entry name" value="PA14"/>
    <property type="match status" value="1"/>
</dbReference>
<name>A0A1G2RJ78_9BACT</name>
<organism evidence="2 3">
    <name type="scientific">Candidatus Wildermuthbacteria bacterium RIFCSPLOWO2_01_FULL_48_16</name>
    <dbReference type="NCBI Taxonomy" id="1802461"/>
    <lineage>
        <taxon>Bacteria</taxon>
        <taxon>Candidatus Wildermuthiibacteriota</taxon>
    </lineage>
</organism>
<sequence length="721" mass="77143">MCGADQYYQAVVPAGNTCDVLFSVTPDSSSDYDLYVENTAAACPSTSAWDCKSTNGTGANDQCTATQLGPGAYKALVHKYSGSGIYSVASSVYNCKIISLTFPSTTWQRLWYDNPKTNNFSDASFLGETPNESSLRFDTDWGGGTLAYSRNNTVGFKSSRSITVNQSGTYQFVIGSDDGAQLYVDNSLIINQWADGSWRTSTGSVSLAAGTHNLELRYYENTGNARAFFSPAVSITVEPTAIVQGTQITLSAYCAGSACEGRTVFWNHSSSGPSPGSCVLSGGRCQTTFTTAGLGTGTVNFWGTVDISNDGDTTDAGERSADVPVTIGACAKNYDLIQDSIKVVVPIAGSTKECTVNINSSGQDLSDSSNVKYYSLPSGNVRTVEMDDDPIGAGDCDLDLKWTAFFDAPLQGKLDIESRAVEKEALQGTWPFQTPRDLSFQYNLSSSECVFTSFSPGTAKDDTSSSGENAWTNPTISTDKRAVVKKHGVKANYGSNETEKQVFSNRQFTLKECVSNDQCNPSSLNPNSDASSTKQICNIDANDNGVGDITSNFSPNTCIDSVYPSTKITGLTSSDSGIARGEKGGSVWLRGRDGGGNRLYTATAEFKDDGGAGLQTCLFALRTGTPATTVITSNQWCSGTTTTKSFTFSVGPTGDCNTQEQDNCTVWAWGIDRAQNNEIFDAYRKLSNSSQEKSYLDSSTSFTERINYLEMGVDYTPPTTQ</sequence>
<dbReference type="Pfam" id="PF07691">
    <property type="entry name" value="PA14"/>
    <property type="match status" value="1"/>
</dbReference>
<dbReference type="Gene3D" id="3.90.182.10">
    <property type="entry name" value="Toxin - Anthrax Protective Antigen,domain 1"/>
    <property type="match status" value="1"/>
</dbReference>
<accession>A0A1G2RJ78</accession>
<dbReference type="AlphaFoldDB" id="A0A1G2RJ78"/>
<dbReference type="Gene3D" id="2.60.120.380">
    <property type="match status" value="1"/>
</dbReference>
<dbReference type="SUPFAM" id="SSF56988">
    <property type="entry name" value="Anthrax protective antigen"/>
    <property type="match status" value="1"/>
</dbReference>
<evidence type="ECO:0000313" key="2">
    <source>
        <dbReference type="EMBL" id="OHA72903.1"/>
    </source>
</evidence>
<gene>
    <name evidence="2" type="ORF">A3B24_03350</name>
</gene>
<feature type="domain" description="PA14" evidence="1">
    <location>
        <begin position="102"/>
        <end position="247"/>
    </location>
</feature>
<comment type="caution">
    <text evidence="2">The sequence shown here is derived from an EMBL/GenBank/DDBJ whole genome shotgun (WGS) entry which is preliminary data.</text>
</comment>
<protein>
    <recommendedName>
        <fullName evidence="1">PA14 domain-containing protein</fullName>
    </recommendedName>
</protein>
<evidence type="ECO:0000259" key="1">
    <source>
        <dbReference type="PROSITE" id="PS51820"/>
    </source>
</evidence>
<dbReference type="STRING" id="1802461.A3B24_03350"/>
<dbReference type="InterPro" id="IPR037524">
    <property type="entry name" value="PA14/GLEYA"/>
</dbReference>
<dbReference type="InterPro" id="IPR011658">
    <property type="entry name" value="PA14_dom"/>
</dbReference>
<evidence type="ECO:0000313" key="3">
    <source>
        <dbReference type="Proteomes" id="UP000176917"/>
    </source>
</evidence>
<reference evidence="2 3" key="1">
    <citation type="journal article" date="2016" name="Nat. Commun.">
        <title>Thousands of microbial genomes shed light on interconnected biogeochemical processes in an aquifer system.</title>
        <authorList>
            <person name="Anantharaman K."/>
            <person name="Brown C.T."/>
            <person name="Hug L.A."/>
            <person name="Sharon I."/>
            <person name="Castelle C.J."/>
            <person name="Probst A.J."/>
            <person name="Thomas B.C."/>
            <person name="Singh A."/>
            <person name="Wilkins M.J."/>
            <person name="Karaoz U."/>
            <person name="Brodie E.L."/>
            <person name="Williams K.H."/>
            <person name="Hubbard S.S."/>
            <person name="Banfield J.F."/>
        </authorList>
    </citation>
    <scope>NUCLEOTIDE SEQUENCE [LARGE SCALE GENOMIC DNA]</scope>
</reference>
<dbReference type="EMBL" id="MHUG01000019">
    <property type="protein sequence ID" value="OHA72903.1"/>
    <property type="molecule type" value="Genomic_DNA"/>
</dbReference>
<dbReference type="SMART" id="SM00758">
    <property type="entry name" value="PA14"/>
    <property type="match status" value="1"/>
</dbReference>
<proteinExistence type="predicted"/>
<dbReference type="Proteomes" id="UP000176917">
    <property type="component" value="Unassembled WGS sequence"/>
</dbReference>